<dbReference type="InterPro" id="IPR003594">
    <property type="entry name" value="HATPase_dom"/>
</dbReference>
<dbReference type="PROSITE" id="PS50109">
    <property type="entry name" value="HIS_KIN"/>
    <property type="match status" value="1"/>
</dbReference>
<evidence type="ECO:0000259" key="9">
    <source>
        <dbReference type="PROSITE" id="PS50113"/>
    </source>
</evidence>
<dbReference type="Gene3D" id="3.30.565.10">
    <property type="entry name" value="Histidine kinase-like ATPase, C-terminal domain"/>
    <property type="match status" value="1"/>
</dbReference>
<comment type="caution">
    <text evidence="10">The sequence shown here is derived from an EMBL/GenBank/DDBJ whole genome shotgun (WGS) entry which is preliminary data.</text>
</comment>
<dbReference type="Pfam" id="PF02518">
    <property type="entry name" value="HATPase_c"/>
    <property type="match status" value="1"/>
</dbReference>
<dbReference type="InterPro" id="IPR036890">
    <property type="entry name" value="HATPase_C_sf"/>
</dbReference>
<dbReference type="SUPFAM" id="SSF55874">
    <property type="entry name" value="ATPase domain of HSP90 chaperone/DNA topoisomerase II/histidine kinase"/>
    <property type="match status" value="1"/>
</dbReference>
<keyword evidence="11" id="KW-1185">Reference proteome</keyword>
<comment type="catalytic activity">
    <reaction evidence="1">
        <text>ATP + protein L-histidine = ADP + protein N-phospho-L-histidine.</text>
        <dbReference type="EC" id="2.7.13.3"/>
    </reaction>
</comment>
<dbReference type="InterPro" id="IPR035965">
    <property type="entry name" value="PAS-like_dom_sf"/>
</dbReference>
<evidence type="ECO:0000256" key="3">
    <source>
        <dbReference type="ARBA" id="ARBA00022553"/>
    </source>
</evidence>
<dbReference type="InterPro" id="IPR001610">
    <property type="entry name" value="PAC"/>
</dbReference>
<keyword evidence="4" id="KW-0808">Transferase</keyword>
<evidence type="ECO:0000256" key="2">
    <source>
        <dbReference type="ARBA" id="ARBA00012438"/>
    </source>
</evidence>
<reference evidence="10 11" key="1">
    <citation type="submission" date="2019-08" db="EMBL/GenBank/DDBJ databases">
        <title>Genomes of Antarctic Bizionia species.</title>
        <authorList>
            <person name="Bowman J.P."/>
        </authorList>
    </citation>
    <scope>NUCLEOTIDE SEQUENCE [LARGE SCALE GENOMIC DNA]</scope>
    <source>
        <strain evidence="10 11">IC164</strain>
    </source>
</reference>
<dbReference type="RefSeq" id="WP_148381315.1">
    <property type="nucleotide sequence ID" value="NZ_VSKN01000017.1"/>
</dbReference>
<feature type="domain" description="PAC" evidence="9">
    <location>
        <begin position="320"/>
        <end position="372"/>
    </location>
</feature>
<evidence type="ECO:0000259" key="8">
    <source>
        <dbReference type="PROSITE" id="PS50112"/>
    </source>
</evidence>
<dbReference type="SMART" id="SM00387">
    <property type="entry name" value="HATPase_c"/>
    <property type="match status" value="1"/>
</dbReference>
<feature type="domain" description="Histidine kinase" evidence="7">
    <location>
        <begin position="566"/>
        <end position="782"/>
    </location>
</feature>
<dbReference type="Pfam" id="PF08447">
    <property type="entry name" value="PAS_3"/>
    <property type="match status" value="2"/>
</dbReference>
<dbReference type="PANTHER" id="PTHR43304">
    <property type="entry name" value="PHYTOCHROME-LIKE PROTEIN CPH1"/>
    <property type="match status" value="1"/>
</dbReference>
<dbReference type="CDD" id="cd00075">
    <property type="entry name" value="HATPase"/>
    <property type="match status" value="1"/>
</dbReference>
<dbReference type="PANTHER" id="PTHR43304:SF1">
    <property type="entry name" value="PAC DOMAIN-CONTAINING PROTEIN"/>
    <property type="match status" value="1"/>
</dbReference>
<dbReference type="CDD" id="cd00082">
    <property type="entry name" value="HisKA"/>
    <property type="match status" value="1"/>
</dbReference>
<evidence type="ECO:0000313" key="10">
    <source>
        <dbReference type="EMBL" id="TYC10555.1"/>
    </source>
</evidence>
<evidence type="ECO:0000256" key="4">
    <source>
        <dbReference type="ARBA" id="ARBA00022679"/>
    </source>
</evidence>
<dbReference type="InterPro" id="IPR000700">
    <property type="entry name" value="PAS-assoc_C"/>
</dbReference>
<dbReference type="InterPro" id="IPR003661">
    <property type="entry name" value="HisK_dim/P_dom"/>
</dbReference>
<keyword evidence="3" id="KW-0597">Phosphoprotein</keyword>
<feature type="coiled-coil region" evidence="6">
    <location>
        <begin position="381"/>
        <end position="419"/>
    </location>
</feature>
<dbReference type="SMART" id="SM00388">
    <property type="entry name" value="HisKA"/>
    <property type="match status" value="1"/>
</dbReference>
<dbReference type="InterPro" id="IPR000014">
    <property type="entry name" value="PAS"/>
</dbReference>
<dbReference type="PRINTS" id="PR00344">
    <property type="entry name" value="BCTRLSENSOR"/>
</dbReference>
<dbReference type="SUPFAM" id="SSF47384">
    <property type="entry name" value="Homodimeric domain of signal transducing histidine kinase"/>
    <property type="match status" value="1"/>
</dbReference>
<dbReference type="PROSITE" id="PS50113">
    <property type="entry name" value="PAC"/>
    <property type="match status" value="2"/>
</dbReference>
<feature type="domain" description="PAS" evidence="8">
    <location>
        <begin position="1"/>
        <end position="73"/>
    </location>
</feature>
<evidence type="ECO:0000313" key="11">
    <source>
        <dbReference type="Proteomes" id="UP000323621"/>
    </source>
</evidence>
<evidence type="ECO:0000259" key="7">
    <source>
        <dbReference type="PROSITE" id="PS50109"/>
    </source>
</evidence>
<organism evidence="10 11">
    <name type="scientific">Bizionia gelidisalsuginis</name>
    <dbReference type="NCBI Taxonomy" id="291188"/>
    <lineage>
        <taxon>Bacteria</taxon>
        <taxon>Pseudomonadati</taxon>
        <taxon>Bacteroidota</taxon>
        <taxon>Flavobacteriia</taxon>
        <taxon>Flavobacteriales</taxon>
        <taxon>Flavobacteriaceae</taxon>
        <taxon>Bizionia</taxon>
    </lineage>
</organism>
<dbReference type="Pfam" id="PF00512">
    <property type="entry name" value="HisKA"/>
    <property type="match status" value="1"/>
</dbReference>
<sequence length="791" mass="90741">MKLNNLINNLPSFFYRAKNDKNWTAEFVSQGFYQLTGYSVENVTSGKSHFAEIILEADRDMVWKTIQKALKNQETFHIEYRITHKNGIIKHFWEQGQAVYDANNTLIAIEGFVQDITKQKETELQLREEKAKNTDLLEAIPDMMFIQDLEGNYTDSFAPAPDKLFMSAKEFIGKNMKDVLPSHVFKVVSKAHKDAISSGELQVVEYSVKNKEDFFEARVIHLNKHGVLTIVRYITEKKNTERKLIENEERYRLAIKAGEFSAWDWNLQTNNVIRDDYSMFGPEFEKQESTFDSFLAIVHPDDKEDLKLAISIALKLDKPLTKEYRIVLPNKSIRWLRVKGRAFKNSNGKPERLIGVTNNITAHKEAAKKIKESDEKLLNYAIELENKVKERTSELQDIVQKLTQTNLHLEDQIQETKVAESKATESKFLLNNISQKFPKGFVVVFDSNFKIVLVEGEEVEDLGFKGLADAQTLIDNVKGVPKDIIEKAKRKILKTFKGQHCTFEVAYQNRIYRVNSTPLLNEKNEIKQVLLVHNNITLQKKAELEIINTLKKEQELSELKSRFISMASHEFRTPLSAILSSAILIEKLNVPGKEERRLNHVSKIRSNVKNLVTILNDFLSLSKLEEGKVIAQPESFDIIDFSKSVLEECEGIKKDGQQITLQSDLLEINVFLDIKLIRHILFNLLSNAIKYSEENKTITLAIALKNQMLHIDITDQGIGIPLEDQNNMFQRFYRANNTANIQGTGLGLNIVKQYTELMEGNISFKSKVSVGSTFYVALPLNTRKDEKSIIN</sequence>
<dbReference type="EC" id="2.7.13.3" evidence="2"/>
<dbReference type="Gene3D" id="1.10.287.130">
    <property type="match status" value="1"/>
</dbReference>
<dbReference type="Gene3D" id="3.30.450.20">
    <property type="entry name" value="PAS domain"/>
    <property type="match status" value="3"/>
</dbReference>
<keyword evidence="5" id="KW-0418">Kinase</keyword>
<protein>
    <recommendedName>
        <fullName evidence="2">histidine kinase</fullName>
        <ecNumber evidence="2">2.7.13.3</ecNumber>
    </recommendedName>
</protein>
<dbReference type="InterPro" id="IPR036097">
    <property type="entry name" value="HisK_dim/P_sf"/>
</dbReference>
<evidence type="ECO:0000256" key="6">
    <source>
        <dbReference type="SAM" id="Coils"/>
    </source>
</evidence>
<feature type="domain" description="PAC" evidence="9">
    <location>
        <begin position="76"/>
        <end position="128"/>
    </location>
</feature>
<dbReference type="SMART" id="SM00091">
    <property type="entry name" value="PAS"/>
    <property type="match status" value="2"/>
</dbReference>
<dbReference type="InterPro" id="IPR052162">
    <property type="entry name" value="Sensor_kinase/Photoreceptor"/>
</dbReference>
<proteinExistence type="predicted"/>
<dbReference type="Proteomes" id="UP000323621">
    <property type="component" value="Unassembled WGS sequence"/>
</dbReference>
<dbReference type="PROSITE" id="PS50112">
    <property type="entry name" value="PAS"/>
    <property type="match status" value="1"/>
</dbReference>
<accession>A0ABY3M8K4</accession>
<dbReference type="NCBIfam" id="TIGR00229">
    <property type="entry name" value="sensory_box"/>
    <property type="match status" value="2"/>
</dbReference>
<name>A0ABY3M8K4_9FLAO</name>
<evidence type="ECO:0000256" key="5">
    <source>
        <dbReference type="ARBA" id="ARBA00022777"/>
    </source>
</evidence>
<dbReference type="SMART" id="SM00086">
    <property type="entry name" value="PAC"/>
    <property type="match status" value="3"/>
</dbReference>
<dbReference type="SUPFAM" id="SSF55785">
    <property type="entry name" value="PYP-like sensor domain (PAS domain)"/>
    <property type="match status" value="3"/>
</dbReference>
<dbReference type="Gene3D" id="2.10.70.100">
    <property type="match status" value="1"/>
</dbReference>
<gene>
    <name evidence="10" type="ORF">ES677_11480</name>
</gene>
<keyword evidence="6" id="KW-0175">Coiled coil</keyword>
<dbReference type="InterPro" id="IPR005467">
    <property type="entry name" value="His_kinase_dom"/>
</dbReference>
<dbReference type="InterPro" id="IPR013655">
    <property type="entry name" value="PAS_fold_3"/>
</dbReference>
<dbReference type="InterPro" id="IPR004358">
    <property type="entry name" value="Sig_transdc_His_kin-like_C"/>
</dbReference>
<dbReference type="CDD" id="cd00130">
    <property type="entry name" value="PAS"/>
    <property type="match status" value="3"/>
</dbReference>
<dbReference type="EMBL" id="VSKN01000017">
    <property type="protein sequence ID" value="TYC10555.1"/>
    <property type="molecule type" value="Genomic_DNA"/>
</dbReference>
<evidence type="ECO:0000256" key="1">
    <source>
        <dbReference type="ARBA" id="ARBA00000085"/>
    </source>
</evidence>